<feature type="zinc finger region" description="C3H1-type" evidence="1">
    <location>
        <begin position="155"/>
        <end position="182"/>
    </location>
</feature>
<dbReference type="Proteomes" id="UP001385951">
    <property type="component" value="Unassembled WGS sequence"/>
</dbReference>
<feature type="domain" description="C3H1-type" evidence="3">
    <location>
        <begin position="155"/>
        <end position="182"/>
    </location>
</feature>
<keyword evidence="2" id="KW-1133">Transmembrane helix</keyword>
<dbReference type="InterPro" id="IPR000571">
    <property type="entry name" value="Znf_CCCH"/>
</dbReference>
<evidence type="ECO:0000256" key="2">
    <source>
        <dbReference type="SAM" id="Phobius"/>
    </source>
</evidence>
<keyword evidence="1" id="KW-0862">Zinc</keyword>
<evidence type="ECO:0000313" key="4">
    <source>
        <dbReference type="EMBL" id="KAK7677503.1"/>
    </source>
</evidence>
<sequence length="311" mass="35984">MSDSRYIHRTNLKPHTPAYVQGQQQTEIAMERFHYLCAAANKQYILLDNISPDLGRAQLFPRQGLDFSQYHIFALKSITGIKLHPRGDGTIHPGDIEVYVDTYRRNWKSREGGILYFVADAREFWNMVLNYHSSSHTTGIQEWDILLDKLKVETNPKLVPCMFFARQAGCLNATCPFLHDKLACQRERALVLEARRIVLGQPTTRDISQRYEQGLAELRSSRSDTLVSRDLDDLSHDPEMQRLWKERRIIKKICSNPQCLTVKWKTSAHVSANDEPQPVLKACSRCKVTFYCSVCFILSLLFVMRWYELGV</sequence>
<dbReference type="AlphaFoldDB" id="A0AAW0FAG8"/>
<dbReference type="EMBL" id="JASBNA010000087">
    <property type="protein sequence ID" value="KAK7677503.1"/>
    <property type="molecule type" value="Genomic_DNA"/>
</dbReference>
<reference evidence="4 5" key="1">
    <citation type="submission" date="2022-09" db="EMBL/GenBank/DDBJ databases">
        <authorList>
            <person name="Palmer J.M."/>
        </authorList>
    </citation>
    <scope>NUCLEOTIDE SEQUENCE [LARGE SCALE GENOMIC DNA]</scope>
    <source>
        <strain evidence="4 5">DSM 7382</strain>
    </source>
</reference>
<evidence type="ECO:0000259" key="3">
    <source>
        <dbReference type="PROSITE" id="PS50103"/>
    </source>
</evidence>
<accession>A0AAW0FAG8</accession>
<keyword evidence="1" id="KW-0479">Metal-binding</keyword>
<keyword evidence="2" id="KW-0812">Transmembrane</keyword>
<proteinExistence type="predicted"/>
<protein>
    <recommendedName>
        <fullName evidence="3">C3H1-type domain-containing protein</fullName>
    </recommendedName>
</protein>
<comment type="caution">
    <text evidence="4">The sequence shown here is derived from an EMBL/GenBank/DDBJ whole genome shotgun (WGS) entry which is preliminary data.</text>
</comment>
<dbReference type="GO" id="GO:0008270">
    <property type="term" value="F:zinc ion binding"/>
    <property type="evidence" value="ECO:0007669"/>
    <property type="project" value="UniProtKB-KW"/>
</dbReference>
<name>A0AAW0FAG8_9APHY</name>
<feature type="transmembrane region" description="Helical" evidence="2">
    <location>
        <begin position="288"/>
        <end position="307"/>
    </location>
</feature>
<evidence type="ECO:0000313" key="5">
    <source>
        <dbReference type="Proteomes" id="UP001385951"/>
    </source>
</evidence>
<keyword evidence="2" id="KW-0472">Membrane</keyword>
<evidence type="ECO:0000256" key="1">
    <source>
        <dbReference type="PROSITE-ProRule" id="PRU00723"/>
    </source>
</evidence>
<organism evidence="4 5">
    <name type="scientific">Cerrena zonata</name>
    <dbReference type="NCBI Taxonomy" id="2478898"/>
    <lineage>
        <taxon>Eukaryota</taxon>
        <taxon>Fungi</taxon>
        <taxon>Dikarya</taxon>
        <taxon>Basidiomycota</taxon>
        <taxon>Agaricomycotina</taxon>
        <taxon>Agaricomycetes</taxon>
        <taxon>Polyporales</taxon>
        <taxon>Cerrenaceae</taxon>
        <taxon>Cerrena</taxon>
    </lineage>
</organism>
<keyword evidence="5" id="KW-1185">Reference proteome</keyword>
<dbReference type="PROSITE" id="PS50103">
    <property type="entry name" value="ZF_C3H1"/>
    <property type="match status" value="1"/>
</dbReference>
<gene>
    <name evidence="4" type="ORF">QCA50_019509</name>
</gene>
<keyword evidence="1" id="KW-0863">Zinc-finger</keyword>